<dbReference type="PROSITE" id="PS51900">
    <property type="entry name" value="CB"/>
    <property type="match status" value="1"/>
</dbReference>
<dbReference type="Gene3D" id="1.10.443.10">
    <property type="entry name" value="Intergrase catalytic core"/>
    <property type="match status" value="1"/>
</dbReference>
<keyword evidence="4" id="KW-0233">DNA recombination</keyword>
<evidence type="ECO:0000259" key="7">
    <source>
        <dbReference type="PROSITE" id="PS51900"/>
    </source>
</evidence>
<keyword evidence="2" id="KW-0229">DNA integration</keyword>
<dbReference type="PROSITE" id="PS51898">
    <property type="entry name" value="TYR_RECOMBINASE"/>
    <property type="match status" value="1"/>
</dbReference>
<dbReference type="Pfam" id="PF00589">
    <property type="entry name" value="Phage_integrase"/>
    <property type="match status" value="1"/>
</dbReference>
<dbReference type="SUPFAM" id="SSF56349">
    <property type="entry name" value="DNA breaking-rejoining enzymes"/>
    <property type="match status" value="1"/>
</dbReference>
<dbReference type="InterPro" id="IPR046668">
    <property type="entry name" value="DUF6538"/>
</dbReference>
<dbReference type="PANTHER" id="PTHR30629">
    <property type="entry name" value="PROPHAGE INTEGRASE"/>
    <property type="match status" value="1"/>
</dbReference>
<evidence type="ECO:0000256" key="4">
    <source>
        <dbReference type="ARBA" id="ARBA00023172"/>
    </source>
</evidence>
<accession>A0ABP9S6I6</accession>
<gene>
    <name evidence="8" type="ORF">GCM10025772_18430</name>
</gene>
<sequence>MPSKQNPNRHLKLRGNVWWYHRNIPMNARHLHDGKSTISQSLFTGDVREARAKRDILNGRLAEQSEAVTCPHRHRFNQLVEEFSRCGVPEGAIEHGLSPNELAPHLVKEYEDSLAWEAFDQAVHGKQSNNYGCTLKDALRLWLTKNERTKSKDTITKTKQAVDKYLSWLHLQDIQLQDIRKRQVHDYVEYLGKQYASTSVFGFISRIRSVWKYACSLGEAEGECPFDGHETKGNKDKEQKQPFTPEQVQKIRENAVSLSHTMQLLIELGIYTGCRISELGKLTVGDLFEEDGVVAIQIRAGKTSAATRRIPIADHLIAKLQTMASGRAPVEPLLGINGKYASREFSRFKVANISTDPAQCFHSFRVMFSTSLQRGGVEEHVAAALLGHARGTTMTYGYYSKGYRMAMLKEALDKAVPFLKEYS</sequence>
<name>A0ABP9S6I6_9GAMM</name>
<reference evidence="9" key="1">
    <citation type="journal article" date="2019" name="Int. J. Syst. Evol. Microbiol.">
        <title>The Global Catalogue of Microorganisms (GCM) 10K type strain sequencing project: providing services to taxonomists for standard genome sequencing and annotation.</title>
        <authorList>
            <consortium name="The Broad Institute Genomics Platform"/>
            <consortium name="The Broad Institute Genome Sequencing Center for Infectious Disease"/>
            <person name="Wu L."/>
            <person name="Ma J."/>
        </authorList>
    </citation>
    <scope>NUCLEOTIDE SEQUENCE [LARGE SCALE GENOMIC DNA]</scope>
    <source>
        <strain evidence="9">JCM 18720</strain>
    </source>
</reference>
<dbReference type="InterPro" id="IPR011010">
    <property type="entry name" value="DNA_brk_join_enz"/>
</dbReference>
<feature type="domain" description="Core-binding (CB)" evidence="7">
    <location>
        <begin position="133"/>
        <end position="215"/>
    </location>
</feature>
<evidence type="ECO:0000256" key="1">
    <source>
        <dbReference type="ARBA" id="ARBA00008857"/>
    </source>
</evidence>
<dbReference type="InterPro" id="IPR002104">
    <property type="entry name" value="Integrase_catalytic"/>
</dbReference>
<evidence type="ECO:0000259" key="6">
    <source>
        <dbReference type="PROSITE" id="PS51898"/>
    </source>
</evidence>
<protein>
    <submittedName>
        <fullName evidence="8">Tyrosine-type recombinase/integrase</fullName>
    </submittedName>
</protein>
<dbReference type="InterPro" id="IPR013762">
    <property type="entry name" value="Integrase-like_cat_sf"/>
</dbReference>
<dbReference type="Gene3D" id="1.10.150.130">
    <property type="match status" value="1"/>
</dbReference>
<evidence type="ECO:0000256" key="5">
    <source>
        <dbReference type="PROSITE-ProRule" id="PRU01248"/>
    </source>
</evidence>
<dbReference type="InterPro" id="IPR025269">
    <property type="entry name" value="SAM-like_dom"/>
</dbReference>
<dbReference type="Proteomes" id="UP001501600">
    <property type="component" value="Unassembled WGS sequence"/>
</dbReference>
<keyword evidence="3 5" id="KW-0238">DNA-binding</keyword>
<evidence type="ECO:0000256" key="2">
    <source>
        <dbReference type="ARBA" id="ARBA00022908"/>
    </source>
</evidence>
<dbReference type="InterPro" id="IPR010998">
    <property type="entry name" value="Integrase_recombinase_N"/>
</dbReference>
<dbReference type="Pfam" id="PF20172">
    <property type="entry name" value="DUF6538"/>
    <property type="match status" value="1"/>
</dbReference>
<proteinExistence type="inferred from homology"/>
<keyword evidence="9" id="KW-1185">Reference proteome</keyword>
<evidence type="ECO:0000313" key="9">
    <source>
        <dbReference type="Proteomes" id="UP001501600"/>
    </source>
</evidence>
<feature type="domain" description="Tyr recombinase" evidence="6">
    <location>
        <begin position="238"/>
        <end position="413"/>
    </location>
</feature>
<comment type="similarity">
    <text evidence="1">Belongs to the 'phage' integrase family.</text>
</comment>
<comment type="caution">
    <text evidence="8">The sequence shown here is derived from an EMBL/GenBank/DDBJ whole genome shotgun (WGS) entry which is preliminary data.</text>
</comment>
<evidence type="ECO:0000313" key="8">
    <source>
        <dbReference type="EMBL" id="GAA5191498.1"/>
    </source>
</evidence>
<dbReference type="InterPro" id="IPR050808">
    <property type="entry name" value="Phage_Integrase"/>
</dbReference>
<dbReference type="EMBL" id="BAABLF010000011">
    <property type="protein sequence ID" value="GAA5191498.1"/>
    <property type="molecule type" value="Genomic_DNA"/>
</dbReference>
<organism evidence="8 9">
    <name type="scientific">Ferrimonas gelatinilytica</name>
    <dbReference type="NCBI Taxonomy" id="1255257"/>
    <lineage>
        <taxon>Bacteria</taxon>
        <taxon>Pseudomonadati</taxon>
        <taxon>Pseudomonadota</taxon>
        <taxon>Gammaproteobacteria</taxon>
        <taxon>Alteromonadales</taxon>
        <taxon>Ferrimonadaceae</taxon>
        <taxon>Ferrimonas</taxon>
    </lineage>
</organism>
<dbReference type="InterPro" id="IPR044068">
    <property type="entry name" value="CB"/>
</dbReference>
<dbReference type="Pfam" id="PF13102">
    <property type="entry name" value="Phage_int_SAM_5"/>
    <property type="match status" value="1"/>
</dbReference>
<evidence type="ECO:0000256" key="3">
    <source>
        <dbReference type="ARBA" id="ARBA00023125"/>
    </source>
</evidence>
<dbReference type="PANTHER" id="PTHR30629:SF2">
    <property type="entry name" value="PROPHAGE INTEGRASE INTS-RELATED"/>
    <property type="match status" value="1"/>
</dbReference>